<protein>
    <submittedName>
        <fullName evidence="2">Uncharacterized protein</fullName>
    </submittedName>
</protein>
<reference evidence="2" key="1">
    <citation type="submission" date="2016-04" db="EMBL/GenBank/DDBJ databases">
        <authorList>
            <person name="Nguyen H.D."/>
            <person name="Kesanakurti P."/>
            <person name="Cullis J."/>
            <person name="Levesque C.A."/>
            <person name="Hambleton S."/>
        </authorList>
    </citation>
    <scope>NUCLEOTIDE SEQUENCE</scope>
    <source>
        <strain evidence="2">DAOMC 238032</strain>
    </source>
</reference>
<dbReference type="AlphaFoldDB" id="A0A177TZL3"/>
<feature type="region of interest" description="Disordered" evidence="1">
    <location>
        <begin position="1"/>
        <end position="75"/>
    </location>
</feature>
<reference evidence="2" key="2">
    <citation type="journal article" date="2019" name="IMA Fungus">
        <title>Genome sequencing and comparison of five Tilletia species to identify candidate genes for the detection of regulated species infecting wheat.</title>
        <authorList>
            <person name="Nguyen H.D.T."/>
            <person name="Sultana T."/>
            <person name="Kesanakurti P."/>
            <person name="Hambleton S."/>
        </authorList>
    </citation>
    <scope>NUCLEOTIDE SEQUENCE</scope>
    <source>
        <strain evidence="2">DAOMC 238032</strain>
    </source>
</reference>
<gene>
    <name evidence="2" type="ORF">A4X03_0g6879</name>
</gene>
<feature type="compositionally biased region" description="Polar residues" evidence="1">
    <location>
        <begin position="27"/>
        <end position="43"/>
    </location>
</feature>
<evidence type="ECO:0000256" key="1">
    <source>
        <dbReference type="SAM" id="MobiDB-lite"/>
    </source>
</evidence>
<name>A0A177TZL3_9BASI</name>
<evidence type="ECO:0000313" key="2">
    <source>
        <dbReference type="EMBL" id="KAE8248076.1"/>
    </source>
</evidence>
<feature type="compositionally biased region" description="Polar residues" evidence="1">
    <location>
        <begin position="1"/>
        <end position="11"/>
    </location>
</feature>
<evidence type="ECO:0000313" key="3">
    <source>
        <dbReference type="Proteomes" id="UP000077671"/>
    </source>
</evidence>
<comment type="caution">
    <text evidence="2">The sequence shown here is derived from an EMBL/GenBank/DDBJ whole genome shotgun (WGS) entry which is preliminary data.</text>
</comment>
<dbReference type="EMBL" id="LWDD02001443">
    <property type="protein sequence ID" value="KAE8248076.1"/>
    <property type="molecule type" value="Genomic_DNA"/>
</dbReference>
<sequence>MSNNPKETASNIPRRPTGAGTGGLLTRSASASLPTSSQQSTPRNDGRDRGQKRSTPDEYAVGAAIGNPSAKAGMRSKCTEFYSALAE</sequence>
<dbReference type="Proteomes" id="UP000077671">
    <property type="component" value="Unassembled WGS sequence"/>
</dbReference>
<proteinExistence type="predicted"/>
<organism evidence="2 3">
    <name type="scientific">Tilletia caries</name>
    <name type="common">wheat bunt fungus</name>
    <dbReference type="NCBI Taxonomy" id="13290"/>
    <lineage>
        <taxon>Eukaryota</taxon>
        <taxon>Fungi</taxon>
        <taxon>Dikarya</taxon>
        <taxon>Basidiomycota</taxon>
        <taxon>Ustilaginomycotina</taxon>
        <taxon>Exobasidiomycetes</taxon>
        <taxon>Tilletiales</taxon>
        <taxon>Tilletiaceae</taxon>
        <taxon>Tilletia</taxon>
    </lineage>
</organism>
<accession>A0A177TZL3</accession>
<feature type="compositionally biased region" description="Basic and acidic residues" evidence="1">
    <location>
        <begin position="44"/>
        <end position="56"/>
    </location>
</feature>